<feature type="transmembrane region" description="Helical" evidence="1">
    <location>
        <begin position="71"/>
        <end position="96"/>
    </location>
</feature>
<evidence type="ECO:0000313" key="3">
    <source>
        <dbReference type="Proteomes" id="UP000325780"/>
    </source>
</evidence>
<keyword evidence="3" id="KW-1185">Reference proteome</keyword>
<keyword evidence="1" id="KW-1133">Transmembrane helix</keyword>
<name>A0A5N6TX76_ASPAV</name>
<organism evidence="2 3">
    <name type="scientific">Aspergillus avenaceus</name>
    <dbReference type="NCBI Taxonomy" id="36643"/>
    <lineage>
        <taxon>Eukaryota</taxon>
        <taxon>Fungi</taxon>
        <taxon>Dikarya</taxon>
        <taxon>Ascomycota</taxon>
        <taxon>Pezizomycotina</taxon>
        <taxon>Eurotiomycetes</taxon>
        <taxon>Eurotiomycetidae</taxon>
        <taxon>Eurotiales</taxon>
        <taxon>Aspergillaceae</taxon>
        <taxon>Aspergillus</taxon>
        <taxon>Aspergillus subgen. Circumdati</taxon>
    </lineage>
</organism>
<accession>A0A5N6TX76</accession>
<keyword evidence="1" id="KW-0812">Transmembrane</keyword>
<evidence type="ECO:0000256" key="1">
    <source>
        <dbReference type="SAM" id="Phobius"/>
    </source>
</evidence>
<dbReference type="EMBL" id="ML742088">
    <property type="protein sequence ID" value="KAE8150679.1"/>
    <property type="molecule type" value="Genomic_DNA"/>
</dbReference>
<proteinExistence type="predicted"/>
<dbReference type="Proteomes" id="UP000325780">
    <property type="component" value="Unassembled WGS sequence"/>
</dbReference>
<dbReference type="AlphaFoldDB" id="A0A5N6TX76"/>
<sequence length="111" mass="13062">MLRARLSLSFLHANTFDTLILCQCKGRAAQWMNAFIPLELHRFTNYISGQFDVPCMRRYKRFRRSPGTEPSFFFIIRIYLAHLQIFSSFFITNLLLSAISNQPNQHVSLRC</sequence>
<gene>
    <name evidence="2" type="ORF">BDV25DRAFT_107333</name>
</gene>
<evidence type="ECO:0000313" key="2">
    <source>
        <dbReference type="EMBL" id="KAE8150679.1"/>
    </source>
</evidence>
<protein>
    <submittedName>
        <fullName evidence="2">Uncharacterized protein</fullName>
    </submittedName>
</protein>
<reference evidence="2 3" key="1">
    <citation type="submission" date="2019-04" db="EMBL/GenBank/DDBJ databases">
        <title>Friends and foes A comparative genomics study of 23 Aspergillus species from section Flavi.</title>
        <authorList>
            <consortium name="DOE Joint Genome Institute"/>
            <person name="Kjaerbolling I."/>
            <person name="Vesth T."/>
            <person name="Frisvad J.C."/>
            <person name="Nybo J.L."/>
            <person name="Theobald S."/>
            <person name="Kildgaard S."/>
            <person name="Isbrandt T."/>
            <person name="Kuo A."/>
            <person name="Sato A."/>
            <person name="Lyhne E.K."/>
            <person name="Kogle M.E."/>
            <person name="Wiebenga A."/>
            <person name="Kun R.S."/>
            <person name="Lubbers R.J."/>
            <person name="Makela M.R."/>
            <person name="Barry K."/>
            <person name="Chovatia M."/>
            <person name="Clum A."/>
            <person name="Daum C."/>
            <person name="Haridas S."/>
            <person name="He G."/>
            <person name="LaButti K."/>
            <person name="Lipzen A."/>
            <person name="Mondo S."/>
            <person name="Riley R."/>
            <person name="Salamov A."/>
            <person name="Simmons B.A."/>
            <person name="Magnuson J.K."/>
            <person name="Henrissat B."/>
            <person name="Mortensen U.H."/>
            <person name="Larsen T.O."/>
            <person name="Devries R.P."/>
            <person name="Grigoriev I.V."/>
            <person name="Machida M."/>
            <person name="Baker S.E."/>
            <person name="Andersen M.R."/>
        </authorList>
    </citation>
    <scope>NUCLEOTIDE SEQUENCE [LARGE SCALE GENOMIC DNA]</scope>
    <source>
        <strain evidence="2 3">IBT 18842</strain>
    </source>
</reference>
<keyword evidence="1" id="KW-0472">Membrane</keyword>